<evidence type="ECO:0000256" key="1">
    <source>
        <dbReference type="SAM" id="Phobius"/>
    </source>
</evidence>
<evidence type="ECO:0000313" key="3">
    <source>
        <dbReference type="Proteomes" id="UP001226762"/>
    </source>
</evidence>
<evidence type="ECO:0000313" key="2">
    <source>
        <dbReference type="EMBL" id="MDQ2091716.1"/>
    </source>
</evidence>
<comment type="caution">
    <text evidence="2">The sequence shown here is derived from an EMBL/GenBank/DDBJ whole genome shotgun (WGS) entry which is preliminary data.</text>
</comment>
<keyword evidence="1" id="KW-0812">Transmembrane</keyword>
<protein>
    <submittedName>
        <fullName evidence="2">Uncharacterized protein</fullName>
    </submittedName>
</protein>
<organism evidence="2 3">
    <name type="scientific">Marimonas arenosa</name>
    <dbReference type="NCBI Taxonomy" id="1795305"/>
    <lineage>
        <taxon>Bacteria</taxon>
        <taxon>Pseudomonadati</taxon>
        <taxon>Pseudomonadota</taxon>
        <taxon>Alphaproteobacteria</taxon>
        <taxon>Rhodobacterales</taxon>
        <taxon>Paracoccaceae</taxon>
        <taxon>Marimonas</taxon>
    </lineage>
</organism>
<dbReference type="RefSeq" id="WP_306737017.1">
    <property type="nucleotide sequence ID" value="NZ_JANHAX010000006.1"/>
</dbReference>
<reference evidence="2" key="2">
    <citation type="submission" date="2023-02" db="EMBL/GenBank/DDBJ databases">
        <title>'Rhodoalgimonas zhirmunskyi' gen. nov., isolated from a red alga.</title>
        <authorList>
            <person name="Nedashkovskaya O.I."/>
            <person name="Otstavnykh N.Y."/>
            <person name="Bystritskaya E.P."/>
            <person name="Balabanova L.A."/>
            <person name="Isaeva M.P."/>
        </authorList>
    </citation>
    <scope>NUCLEOTIDE SEQUENCE</scope>
    <source>
        <strain evidence="2">KCTC 52189</strain>
    </source>
</reference>
<proteinExistence type="predicted"/>
<reference evidence="2" key="1">
    <citation type="submission" date="2022-07" db="EMBL/GenBank/DDBJ databases">
        <authorList>
            <person name="Otstavnykh N."/>
            <person name="Isaeva M."/>
            <person name="Bystritskaya E."/>
        </authorList>
    </citation>
    <scope>NUCLEOTIDE SEQUENCE</scope>
    <source>
        <strain evidence="2">KCTC 52189</strain>
    </source>
</reference>
<accession>A0AAE4B7N3</accession>
<name>A0AAE4B7N3_9RHOB</name>
<sequence>MTTQRAPSMVTRLLDGEVVLAVWRPQLAMFAQRALLLSFATALALASLGYLTTVQWLIAVPVFTVLFIFIFDDHTTWFRHRDEAWFLTTQRLVFEKASQPEENAAVPLFAVEWMQPWAWWSLRLGFQGGTSTAIRFVARPRDIRAKIAAARDKAMEQAGTPDA</sequence>
<feature type="transmembrane region" description="Helical" evidence="1">
    <location>
        <begin position="30"/>
        <end position="48"/>
    </location>
</feature>
<dbReference type="Proteomes" id="UP001226762">
    <property type="component" value="Unassembled WGS sequence"/>
</dbReference>
<dbReference type="EMBL" id="JANHAX010000006">
    <property type="protein sequence ID" value="MDQ2091716.1"/>
    <property type="molecule type" value="Genomic_DNA"/>
</dbReference>
<keyword evidence="1" id="KW-1133">Transmembrane helix</keyword>
<keyword evidence="3" id="KW-1185">Reference proteome</keyword>
<keyword evidence="1" id="KW-0472">Membrane</keyword>
<dbReference type="AlphaFoldDB" id="A0AAE4B7N3"/>
<feature type="transmembrane region" description="Helical" evidence="1">
    <location>
        <begin position="54"/>
        <end position="71"/>
    </location>
</feature>
<gene>
    <name evidence="2" type="ORF">NO357_17580</name>
</gene>